<dbReference type="InterPro" id="IPR008995">
    <property type="entry name" value="Mo/tungstate-bd_C_term_dom"/>
</dbReference>
<organism evidence="12 13">
    <name type="scientific">Halomonas binhaiensis</name>
    <dbReference type="NCBI Taxonomy" id="2562282"/>
    <lineage>
        <taxon>Bacteria</taxon>
        <taxon>Pseudomonadati</taxon>
        <taxon>Pseudomonadota</taxon>
        <taxon>Gammaproteobacteria</taxon>
        <taxon>Oceanospirillales</taxon>
        <taxon>Halomonadaceae</taxon>
        <taxon>Halomonas</taxon>
    </lineage>
</organism>
<dbReference type="SMART" id="SM00382">
    <property type="entry name" value="AAA"/>
    <property type="match status" value="1"/>
</dbReference>
<sequence>MHIALETHQDRLKKPATGLQLDVRKRLDSFSLNAKLSLPAHGVSALFGVSGSGKTSLLRLIAGLDRPDDGSIRIGERLLVDTRRNVFLPPQRRHIGVVFQEARLFPHYRVQGNLTYGMPASARSRFSDIVELLGIGSLLDRLPGMLSGGEARRVSIGRALLTDPDLLLMDEPLTGLDGSRKQELLRYILSLTGELEIPIVYISHDPKEISAIADHLVLIENGSVIASDSLDRVLNRIDLTSQLGGFDAASVLETQVSRHDQEYGLTHLTLDDGQELVVPRLDASPGTRLRVRIPARDVALALSAPQGTSYRNQLDVMIERIGTLPDNPAAVEILLAAGNQRLRARLTRKSHDEMGLAEGTLATALIRSVAFDIRQC</sequence>
<dbReference type="GO" id="GO:0016020">
    <property type="term" value="C:membrane"/>
    <property type="evidence" value="ECO:0007669"/>
    <property type="project" value="InterPro"/>
</dbReference>
<dbReference type="RefSeq" id="WP_149286566.1">
    <property type="nucleotide sequence ID" value="NZ_CP038437.2"/>
</dbReference>
<dbReference type="InterPro" id="IPR003439">
    <property type="entry name" value="ABC_transporter-like_ATP-bd"/>
</dbReference>
<dbReference type="Gene3D" id="3.40.50.300">
    <property type="entry name" value="P-loop containing nucleotide triphosphate hydrolases"/>
    <property type="match status" value="1"/>
</dbReference>
<protein>
    <submittedName>
        <fullName evidence="12">Molybdenum ABC transporter ATP-binding protein</fullName>
    </submittedName>
</protein>
<dbReference type="PROSITE" id="PS51866">
    <property type="entry name" value="MOP"/>
    <property type="match status" value="1"/>
</dbReference>
<evidence type="ECO:0000256" key="8">
    <source>
        <dbReference type="ARBA" id="ARBA00023136"/>
    </source>
</evidence>
<evidence type="ECO:0000256" key="7">
    <source>
        <dbReference type="ARBA" id="ARBA00022967"/>
    </source>
</evidence>
<dbReference type="Pfam" id="PF00005">
    <property type="entry name" value="ABC_tran"/>
    <property type="match status" value="1"/>
</dbReference>
<dbReference type="GO" id="GO:0140359">
    <property type="term" value="F:ABC-type transporter activity"/>
    <property type="evidence" value="ECO:0007669"/>
    <property type="project" value="InterPro"/>
</dbReference>
<evidence type="ECO:0000313" key="12">
    <source>
        <dbReference type="EMBL" id="QEM83444.1"/>
    </source>
</evidence>
<feature type="domain" description="ABC transporter" evidence="10">
    <location>
        <begin position="7"/>
        <end position="246"/>
    </location>
</feature>
<evidence type="ECO:0000256" key="4">
    <source>
        <dbReference type="ARBA" id="ARBA00022519"/>
    </source>
</evidence>
<dbReference type="SUPFAM" id="SSF52540">
    <property type="entry name" value="P-loop containing nucleoside triphosphate hydrolases"/>
    <property type="match status" value="1"/>
</dbReference>
<keyword evidence="1" id="KW-0813">Transport</keyword>
<dbReference type="KEGG" id="hbh:E4T21_19195"/>
<keyword evidence="4" id="KW-0997">Cell inner membrane</keyword>
<keyword evidence="7" id="KW-1278">Translocase</keyword>
<feature type="domain" description="Mop" evidence="11">
    <location>
        <begin position="307"/>
        <end position="375"/>
    </location>
</feature>
<keyword evidence="3 9" id="KW-0500">Molybdenum</keyword>
<dbReference type="GO" id="GO:0005524">
    <property type="term" value="F:ATP binding"/>
    <property type="evidence" value="ECO:0007669"/>
    <property type="project" value="UniProtKB-KW"/>
</dbReference>
<dbReference type="Pfam" id="PF03459">
    <property type="entry name" value="TOBE"/>
    <property type="match status" value="1"/>
</dbReference>
<accession>A0A5C1NJF6</accession>
<proteinExistence type="predicted"/>
<keyword evidence="13" id="KW-1185">Reference proteome</keyword>
<evidence type="ECO:0000256" key="5">
    <source>
        <dbReference type="ARBA" id="ARBA00022741"/>
    </source>
</evidence>
<reference evidence="12" key="1">
    <citation type="submission" date="2021-02" db="EMBL/GenBank/DDBJ databases">
        <title>Strain Y2R2, a novel species of the genus Halomonas.</title>
        <authorList>
            <person name="Huang H."/>
        </authorList>
    </citation>
    <scope>NUCLEOTIDE SEQUENCE</scope>
    <source>
        <strain evidence="12">Y2R2</strain>
    </source>
</reference>
<dbReference type="InterPro" id="IPR004606">
    <property type="entry name" value="Mop_domain"/>
</dbReference>
<evidence type="ECO:0000256" key="3">
    <source>
        <dbReference type="ARBA" id="ARBA00022505"/>
    </source>
</evidence>
<dbReference type="GO" id="GO:0016887">
    <property type="term" value="F:ATP hydrolysis activity"/>
    <property type="evidence" value="ECO:0007669"/>
    <property type="project" value="InterPro"/>
</dbReference>
<dbReference type="NCBIfam" id="TIGR02142">
    <property type="entry name" value="modC_ABC"/>
    <property type="match status" value="1"/>
</dbReference>
<dbReference type="InterPro" id="IPR005116">
    <property type="entry name" value="Transp-assoc_OB_typ1"/>
</dbReference>
<evidence type="ECO:0000256" key="2">
    <source>
        <dbReference type="ARBA" id="ARBA00022475"/>
    </source>
</evidence>
<dbReference type="EMBL" id="CP038437">
    <property type="protein sequence ID" value="QEM83444.1"/>
    <property type="molecule type" value="Genomic_DNA"/>
</dbReference>
<evidence type="ECO:0000256" key="6">
    <source>
        <dbReference type="ARBA" id="ARBA00022840"/>
    </source>
</evidence>
<dbReference type="OrthoDB" id="9802264at2"/>
<evidence type="ECO:0000259" key="11">
    <source>
        <dbReference type="PROSITE" id="PS51866"/>
    </source>
</evidence>
<dbReference type="GO" id="GO:0015098">
    <property type="term" value="F:molybdate ion transmembrane transporter activity"/>
    <property type="evidence" value="ECO:0007669"/>
    <property type="project" value="InterPro"/>
</dbReference>
<dbReference type="AlphaFoldDB" id="A0A5C1NJF6"/>
<dbReference type="InterPro" id="IPR003593">
    <property type="entry name" value="AAA+_ATPase"/>
</dbReference>
<evidence type="ECO:0000313" key="13">
    <source>
        <dbReference type="Proteomes" id="UP000324285"/>
    </source>
</evidence>
<dbReference type="SUPFAM" id="SSF50331">
    <property type="entry name" value="MOP-like"/>
    <property type="match status" value="1"/>
</dbReference>
<dbReference type="PANTHER" id="PTHR43514:SF4">
    <property type="entry name" value="ABC TRANSPORTER I FAMILY MEMBER 10"/>
    <property type="match status" value="1"/>
</dbReference>
<keyword evidence="2" id="KW-1003">Cell membrane</keyword>
<dbReference type="InterPro" id="IPR017871">
    <property type="entry name" value="ABC_transporter-like_CS"/>
</dbReference>
<evidence type="ECO:0000259" key="10">
    <source>
        <dbReference type="PROSITE" id="PS50893"/>
    </source>
</evidence>
<keyword evidence="5" id="KW-0547">Nucleotide-binding</keyword>
<dbReference type="Proteomes" id="UP000324285">
    <property type="component" value="Chromosome"/>
</dbReference>
<keyword evidence="8" id="KW-0472">Membrane</keyword>
<name>A0A5C1NJF6_9GAMM</name>
<gene>
    <name evidence="12" type="primary">modC</name>
    <name evidence="12" type="ORF">E4T21_19195</name>
</gene>
<dbReference type="PROSITE" id="PS00211">
    <property type="entry name" value="ABC_TRANSPORTER_1"/>
    <property type="match status" value="1"/>
</dbReference>
<dbReference type="PROSITE" id="PS50893">
    <property type="entry name" value="ABC_TRANSPORTER_2"/>
    <property type="match status" value="1"/>
</dbReference>
<dbReference type="Gene3D" id="2.40.50.100">
    <property type="match status" value="1"/>
</dbReference>
<evidence type="ECO:0000256" key="9">
    <source>
        <dbReference type="PROSITE-ProRule" id="PRU01213"/>
    </source>
</evidence>
<dbReference type="PANTHER" id="PTHR43514">
    <property type="entry name" value="ABC TRANSPORTER I FAMILY MEMBER 10"/>
    <property type="match status" value="1"/>
</dbReference>
<evidence type="ECO:0000256" key="1">
    <source>
        <dbReference type="ARBA" id="ARBA00022448"/>
    </source>
</evidence>
<dbReference type="InterPro" id="IPR011868">
    <property type="entry name" value="ModC_ABC_ATP-bd"/>
</dbReference>
<keyword evidence="6 12" id="KW-0067">ATP-binding</keyword>
<dbReference type="InterPro" id="IPR027417">
    <property type="entry name" value="P-loop_NTPase"/>
</dbReference>
<dbReference type="InterPro" id="IPR050334">
    <property type="entry name" value="Molybdenum_import_ModC"/>
</dbReference>